<feature type="compositionally biased region" description="Low complexity" evidence="4">
    <location>
        <begin position="113"/>
        <end position="129"/>
    </location>
</feature>
<feature type="compositionally biased region" description="Polar residues" evidence="4">
    <location>
        <begin position="175"/>
        <end position="188"/>
    </location>
</feature>
<dbReference type="Proteomes" id="UP000494106">
    <property type="component" value="Unassembled WGS sequence"/>
</dbReference>
<protein>
    <submittedName>
        <fullName evidence="5">Uncharacterized protein</fullName>
    </submittedName>
</protein>
<accession>A0A8S1BT72</accession>
<dbReference type="AlphaFoldDB" id="A0A8S1BT72"/>
<sequence length="328" mass="38133">MECYALNCRSDGGPKEAELKNIYKKCLKMQQEGNNSTKGNSEQEWKESRSQLHSNNWERGRMGNKENRNNRDDRMSSRDKMNTRDDMMGNNGDRMGGNNDRMGSKSGKMGFNSDRSGSSSDKMGSSSDRIGYSDRMGERKDRYGNTDNSRDERYDQNENFNRREDFPQSGEYGTGMSQYSNHHSTTSPRRYKREKRPENSGQRSQYNPNTHKIKLYEDNFRSDEKNSTESNSSKEMDNKACALHCFMENLDMTGEDGMPDRYMVTHAITKDVKNEDLRDFLQESIEECFQILDNENSDDKCEFSKNLMLCLSEKGRANCDDWKDDLKF</sequence>
<evidence type="ECO:0000256" key="4">
    <source>
        <dbReference type="SAM" id="MobiDB-lite"/>
    </source>
</evidence>
<reference evidence="5 6" key="1">
    <citation type="submission" date="2020-04" db="EMBL/GenBank/DDBJ databases">
        <authorList>
            <person name="Wallbank WR R."/>
            <person name="Pardo Diaz C."/>
            <person name="Kozak K."/>
            <person name="Martin S."/>
            <person name="Jiggins C."/>
            <person name="Moest M."/>
            <person name="Warren A I."/>
            <person name="Byers J.R.P. K."/>
            <person name="Montejo-Kovacevich G."/>
            <person name="Yen C E."/>
        </authorList>
    </citation>
    <scope>NUCLEOTIDE SEQUENCE [LARGE SCALE GENOMIC DNA]</scope>
</reference>
<feature type="compositionally biased region" description="Low complexity" evidence="4">
    <location>
        <begin position="88"/>
        <end position="101"/>
    </location>
</feature>
<dbReference type="PANTHER" id="PTHR21066">
    <property type="entry name" value="ODORANT-BINDING PROTEIN 59A-RELATED"/>
    <property type="match status" value="1"/>
</dbReference>
<dbReference type="Gene3D" id="1.10.238.20">
    <property type="entry name" value="Pheromone/general odorant binding protein domain"/>
    <property type="match status" value="1"/>
</dbReference>
<evidence type="ECO:0000313" key="6">
    <source>
        <dbReference type="Proteomes" id="UP000494106"/>
    </source>
</evidence>
<keyword evidence="3" id="KW-0964">Secreted</keyword>
<dbReference type="GO" id="GO:0005576">
    <property type="term" value="C:extracellular region"/>
    <property type="evidence" value="ECO:0007669"/>
    <property type="project" value="UniProtKB-SubCell"/>
</dbReference>
<dbReference type="InterPro" id="IPR006170">
    <property type="entry name" value="PBP/GOBP"/>
</dbReference>
<dbReference type="InterPro" id="IPR052295">
    <property type="entry name" value="Odorant-binding_protein"/>
</dbReference>
<proteinExistence type="inferred from homology"/>
<feature type="region of interest" description="Disordered" evidence="4">
    <location>
        <begin position="31"/>
        <end position="234"/>
    </location>
</feature>
<feature type="compositionally biased region" description="Polar residues" evidence="4">
    <location>
        <begin position="31"/>
        <end position="40"/>
    </location>
</feature>
<comment type="caution">
    <text evidence="5">The sequence shown here is derived from an EMBL/GenBank/DDBJ whole genome shotgun (WGS) entry which is preliminary data.</text>
</comment>
<name>A0A8S1BT72_ARCPL</name>
<evidence type="ECO:0000256" key="1">
    <source>
        <dbReference type="ARBA" id="ARBA00004613"/>
    </source>
</evidence>
<evidence type="ECO:0000313" key="5">
    <source>
        <dbReference type="EMBL" id="CAB3261677.1"/>
    </source>
</evidence>
<evidence type="ECO:0000256" key="3">
    <source>
        <dbReference type="ARBA" id="ARBA00022525"/>
    </source>
</evidence>
<feature type="compositionally biased region" description="Basic and acidic residues" evidence="4">
    <location>
        <begin position="214"/>
        <end position="234"/>
    </location>
</feature>
<keyword evidence="6" id="KW-1185">Reference proteome</keyword>
<feature type="compositionally biased region" description="Basic and acidic residues" evidence="4">
    <location>
        <begin position="41"/>
        <end position="87"/>
    </location>
</feature>
<dbReference type="GO" id="GO:0005549">
    <property type="term" value="F:odorant binding"/>
    <property type="evidence" value="ECO:0007669"/>
    <property type="project" value="InterPro"/>
</dbReference>
<dbReference type="SUPFAM" id="SSF47565">
    <property type="entry name" value="Insect pheromone/odorant-binding proteins"/>
    <property type="match status" value="1"/>
</dbReference>
<comment type="subcellular location">
    <subcellularLocation>
        <location evidence="1">Secreted</location>
    </subcellularLocation>
</comment>
<dbReference type="EMBL" id="CADEBC010000858">
    <property type="protein sequence ID" value="CAB3261677.1"/>
    <property type="molecule type" value="Genomic_DNA"/>
</dbReference>
<feature type="compositionally biased region" description="Basic and acidic residues" evidence="4">
    <location>
        <begin position="131"/>
        <end position="166"/>
    </location>
</feature>
<dbReference type="Pfam" id="PF01395">
    <property type="entry name" value="PBP_GOBP"/>
    <property type="match status" value="1"/>
</dbReference>
<feature type="compositionally biased region" description="Polar residues" evidence="4">
    <location>
        <begin position="199"/>
        <end position="210"/>
    </location>
</feature>
<evidence type="ECO:0000256" key="2">
    <source>
        <dbReference type="ARBA" id="ARBA00008098"/>
    </source>
</evidence>
<organism evidence="5 6">
    <name type="scientific">Arctia plantaginis</name>
    <name type="common">Wood tiger moth</name>
    <name type="synonym">Phalaena plantaginis</name>
    <dbReference type="NCBI Taxonomy" id="874455"/>
    <lineage>
        <taxon>Eukaryota</taxon>
        <taxon>Metazoa</taxon>
        <taxon>Ecdysozoa</taxon>
        <taxon>Arthropoda</taxon>
        <taxon>Hexapoda</taxon>
        <taxon>Insecta</taxon>
        <taxon>Pterygota</taxon>
        <taxon>Neoptera</taxon>
        <taxon>Endopterygota</taxon>
        <taxon>Lepidoptera</taxon>
        <taxon>Glossata</taxon>
        <taxon>Ditrysia</taxon>
        <taxon>Noctuoidea</taxon>
        <taxon>Erebidae</taxon>
        <taxon>Arctiinae</taxon>
        <taxon>Arctia</taxon>
    </lineage>
</organism>
<comment type="similarity">
    <text evidence="2">Belongs to the PBP/GOBP family.</text>
</comment>
<gene>
    <name evidence="5" type="ORF">APLA_LOCUS18074</name>
</gene>
<dbReference type="PANTHER" id="PTHR21066:SF9">
    <property type="entry name" value="ODORANT-BINDING PROTEIN 59A"/>
    <property type="match status" value="1"/>
</dbReference>
<dbReference type="OrthoDB" id="8194482at2759"/>
<dbReference type="InterPro" id="IPR036728">
    <property type="entry name" value="PBP_GOBP_sf"/>
</dbReference>